<gene>
    <name evidence="3" type="ORF">SHM7688_02469</name>
</gene>
<evidence type="ECO:0008006" key="5">
    <source>
        <dbReference type="Google" id="ProtNLM"/>
    </source>
</evidence>
<dbReference type="RefSeq" id="WP_188128110.1">
    <property type="nucleotide sequence ID" value="NZ_CYPW01000024.1"/>
</dbReference>
<feature type="region of interest" description="Disordered" evidence="1">
    <location>
        <begin position="214"/>
        <end position="233"/>
    </location>
</feature>
<sequence length="233" mass="24697">MTLVRVIAAMVLGLGVSACASVETASRNLPYEAAPSGLVAPAPSYQLAGFDVSVPKTLVVSESNMYYPGGDIVWRGEAYGNRHEQVQAIFEESLRLGAGPLDGIKPVKVEIEVARFHALTEKTRYTVGGVHSISFTMTIIDPDTGVVLRGPKPIKASLVGYGGQKAVVAESRGLTQKYRITQHLARVVREELTKAEGFVAPERGVTQSIRPLEPIGTQLTSPSPAASSVAAQG</sequence>
<proteinExistence type="predicted"/>
<keyword evidence="4" id="KW-1185">Reference proteome</keyword>
<dbReference type="AlphaFoldDB" id="A0A0P1ER97"/>
<evidence type="ECO:0000256" key="2">
    <source>
        <dbReference type="SAM" id="SignalP"/>
    </source>
</evidence>
<dbReference type="Proteomes" id="UP000054823">
    <property type="component" value="Unassembled WGS sequence"/>
</dbReference>
<keyword evidence="2" id="KW-0732">Signal</keyword>
<organism evidence="3 4">
    <name type="scientific">Shimia marina</name>
    <dbReference type="NCBI Taxonomy" id="321267"/>
    <lineage>
        <taxon>Bacteria</taxon>
        <taxon>Pseudomonadati</taxon>
        <taxon>Pseudomonadota</taxon>
        <taxon>Alphaproteobacteria</taxon>
        <taxon>Rhodobacterales</taxon>
        <taxon>Roseobacteraceae</taxon>
    </lineage>
</organism>
<dbReference type="PROSITE" id="PS51257">
    <property type="entry name" value="PROKAR_LIPOPROTEIN"/>
    <property type="match status" value="1"/>
</dbReference>
<dbReference type="EMBL" id="CYPW01000024">
    <property type="protein sequence ID" value="CUH53018.1"/>
    <property type="molecule type" value="Genomic_DNA"/>
</dbReference>
<evidence type="ECO:0000313" key="4">
    <source>
        <dbReference type="Proteomes" id="UP000054823"/>
    </source>
</evidence>
<evidence type="ECO:0000313" key="3">
    <source>
        <dbReference type="EMBL" id="CUH53018.1"/>
    </source>
</evidence>
<name>A0A0P1ER97_9RHOB</name>
<accession>A0A0P1ER97</accession>
<dbReference type="STRING" id="321267.SHM7688_02469"/>
<evidence type="ECO:0000256" key="1">
    <source>
        <dbReference type="SAM" id="MobiDB-lite"/>
    </source>
</evidence>
<reference evidence="3 4" key="1">
    <citation type="submission" date="2015-09" db="EMBL/GenBank/DDBJ databases">
        <authorList>
            <consortium name="Swine Surveillance"/>
        </authorList>
    </citation>
    <scope>NUCLEOTIDE SEQUENCE [LARGE SCALE GENOMIC DNA]</scope>
    <source>
        <strain evidence="3 4">CECT 7688</strain>
    </source>
</reference>
<feature type="signal peptide" evidence="2">
    <location>
        <begin position="1"/>
        <end position="20"/>
    </location>
</feature>
<dbReference type="Pfam" id="PF20569">
    <property type="entry name" value="DUF6778"/>
    <property type="match status" value="1"/>
</dbReference>
<dbReference type="InterPro" id="IPR046705">
    <property type="entry name" value="DUF6778"/>
</dbReference>
<feature type="chain" id="PRO_5006061812" description="Lipoprotein" evidence="2">
    <location>
        <begin position="21"/>
        <end position="233"/>
    </location>
</feature>
<protein>
    <recommendedName>
        <fullName evidence="5">Lipoprotein</fullName>
    </recommendedName>
</protein>
<feature type="compositionally biased region" description="Low complexity" evidence="1">
    <location>
        <begin position="221"/>
        <end position="233"/>
    </location>
</feature>